<evidence type="ECO:0000256" key="3">
    <source>
        <dbReference type="ARBA" id="ARBA00022692"/>
    </source>
</evidence>
<evidence type="ECO:0000256" key="5">
    <source>
        <dbReference type="ARBA" id="ARBA00023136"/>
    </source>
</evidence>
<evidence type="ECO:0000256" key="6">
    <source>
        <dbReference type="SAM" id="MobiDB-lite"/>
    </source>
</evidence>
<dbReference type="InterPro" id="IPR044890">
    <property type="entry name" value="TMEM14_sf"/>
</dbReference>
<evidence type="ECO:0000256" key="4">
    <source>
        <dbReference type="ARBA" id="ARBA00022989"/>
    </source>
</evidence>
<protein>
    <submittedName>
        <fullName evidence="8">Uncharacterized protein</fullName>
    </submittedName>
</protein>
<accession>A0AAV5ILL2</accession>
<dbReference type="GO" id="GO:0009706">
    <property type="term" value="C:chloroplast inner membrane"/>
    <property type="evidence" value="ECO:0007669"/>
    <property type="project" value="TreeGrafter"/>
</dbReference>
<keyword evidence="9" id="KW-1185">Reference proteome</keyword>
<dbReference type="Proteomes" id="UP001054252">
    <property type="component" value="Unassembled WGS sequence"/>
</dbReference>
<evidence type="ECO:0000256" key="7">
    <source>
        <dbReference type="SAM" id="Phobius"/>
    </source>
</evidence>
<dbReference type="Gene3D" id="1.10.10.1740">
    <property type="entry name" value="Transmembrane protein 14-like"/>
    <property type="match status" value="1"/>
</dbReference>
<evidence type="ECO:0000256" key="2">
    <source>
        <dbReference type="ARBA" id="ARBA00007590"/>
    </source>
</evidence>
<gene>
    <name evidence="8" type="ORF">SLEP1_g12781</name>
</gene>
<keyword evidence="5 7" id="KW-0472">Membrane</keyword>
<feature type="transmembrane region" description="Helical" evidence="7">
    <location>
        <begin position="135"/>
        <end position="152"/>
    </location>
</feature>
<sequence length="235" mass="24085">MGESLFTVSQSSLLQFPQPKLGFNSRISTANRFPRFATVPRNHRLQLKGITAAGVVSSDASTPTIVSNTVGSAKDGIGFEADTGGGGGDKFDDNSGGGGGGGDNSGGGDRGDEGEGEAFDDESRKKMGLSMSQKLTLGYAVLVGLGGVMGYMKSGSQKSLLAGGLSASLLYYVFTQLPTRPAFASSIGLGISAALLVMMGSRFKRSGKVFPAGVVSLVSLVMTGGYLHGIMRSLH</sequence>
<comment type="subcellular location">
    <subcellularLocation>
        <location evidence="1">Membrane</location>
        <topology evidence="1">Multi-pass membrane protein</topology>
    </subcellularLocation>
</comment>
<name>A0AAV5ILL2_9ROSI</name>
<dbReference type="GO" id="GO:0015245">
    <property type="term" value="F:fatty acid transmembrane transporter activity"/>
    <property type="evidence" value="ECO:0007669"/>
    <property type="project" value="TreeGrafter"/>
</dbReference>
<proteinExistence type="inferred from homology"/>
<dbReference type="FunFam" id="1.10.10.1740:FF:000002">
    <property type="entry name" value="Transmembrane protein 14C"/>
    <property type="match status" value="1"/>
</dbReference>
<feature type="region of interest" description="Disordered" evidence="6">
    <location>
        <begin position="76"/>
        <end position="125"/>
    </location>
</feature>
<evidence type="ECO:0000313" key="9">
    <source>
        <dbReference type="Proteomes" id="UP001054252"/>
    </source>
</evidence>
<organism evidence="8 9">
    <name type="scientific">Rubroshorea leprosula</name>
    <dbReference type="NCBI Taxonomy" id="152421"/>
    <lineage>
        <taxon>Eukaryota</taxon>
        <taxon>Viridiplantae</taxon>
        <taxon>Streptophyta</taxon>
        <taxon>Embryophyta</taxon>
        <taxon>Tracheophyta</taxon>
        <taxon>Spermatophyta</taxon>
        <taxon>Magnoliopsida</taxon>
        <taxon>eudicotyledons</taxon>
        <taxon>Gunneridae</taxon>
        <taxon>Pentapetalae</taxon>
        <taxon>rosids</taxon>
        <taxon>malvids</taxon>
        <taxon>Malvales</taxon>
        <taxon>Dipterocarpaceae</taxon>
        <taxon>Rubroshorea</taxon>
    </lineage>
</organism>
<evidence type="ECO:0000256" key="1">
    <source>
        <dbReference type="ARBA" id="ARBA00004141"/>
    </source>
</evidence>
<dbReference type="InterPro" id="IPR005349">
    <property type="entry name" value="TMEM14"/>
</dbReference>
<dbReference type="PANTHER" id="PTHR12668:SF37">
    <property type="entry name" value="PROTEIN FATTY ACID EXPORT 2, CHLOROPLASTIC"/>
    <property type="match status" value="1"/>
</dbReference>
<keyword evidence="3 7" id="KW-0812">Transmembrane</keyword>
<dbReference type="PANTHER" id="PTHR12668">
    <property type="entry name" value="TRANSMEMBRANE PROTEIN 14, 15"/>
    <property type="match status" value="1"/>
</dbReference>
<feature type="compositionally biased region" description="Gly residues" evidence="6">
    <location>
        <begin position="95"/>
        <end position="108"/>
    </location>
</feature>
<comment type="caution">
    <text evidence="8">The sequence shown here is derived from an EMBL/GenBank/DDBJ whole genome shotgun (WGS) entry which is preliminary data.</text>
</comment>
<feature type="transmembrane region" description="Helical" evidence="7">
    <location>
        <begin position="209"/>
        <end position="227"/>
    </location>
</feature>
<dbReference type="Pfam" id="PF03647">
    <property type="entry name" value="Tmemb_14"/>
    <property type="match status" value="1"/>
</dbReference>
<dbReference type="EMBL" id="BPVZ01000015">
    <property type="protein sequence ID" value="GKV00018.1"/>
    <property type="molecule type" value="Genomic_DNA"/>
</dbReference>
<dbReference type="AlphaFoldDB" id="A0AAV5ILL2"/>
<keyword evidence="4 7" id="KW-1133">Transmembrane helix</keyword>
<reference evidence="8 9" key="1">
    <citation type="journal article" date="2021" name="Commun. Biol.">
        <title>The genome of Shorea leprosula (Dipterocarpaceae) highlights the ecological relevance of drought in aseasonal tropical rainforests.</title>
        <authorList>
            <person name="Ng K.K.S."/>
            <person name="Kobayashi M.J."/>
            <person name="Fawcett J.A."/>
            <person name="Hatakeyama M."/>
            <person name="Paape T."/>
            <person name="Ng C.H."/>
            <person name="Ang C.C."/>
            <person name="Tnah L.H."/>
            <person name="Lee C.T."/>
            <person name="Nishiyama T."/>
            <person name="Sese J."/>
            <person name="O'Brien M.J."/>
            <person name="Copetti D."/>
            <person name="Mohd Noor M.I."/>
            <person name="Ong R.C."/>
            <person name="Putra M."/>
            <person name="Sireger I.Z."/>
            <person name="Indrioko S."/>
            <person name="Kosugi Y."/>
            <person name="Izuno A."/>
            <person name="Isagi Y."/>
            <person name="Lee S.L."/>
            <person name="Shimizu K.K."/>
        </authorList>
    </citation>
    <scope>NUCLEOTIDE SEQUENCE [LARGE SCALE GENOMIC DNA]</scope>
    <source>
        <strain evidence="8">214</strain>
    </source>
</reference>
<comment type="similarity">
    <text evidence="2">Belongs to the TMEM14 family.</text>
</comment>
<feature type="transmembrane region" description="Helical" evidence="7">
    <location>
        <begin position="182"/>
        <end position="203"/>
    </location>
</feature>
<evidence type="ECO:0000313" key="8">
    <source>
        <dbReference type="EMBL" id="GKV00018.1"/>
    </source>
</evidence>